<evidence type="ECO:0000256" key="1">
    <source>
        <dbReference type="ARBA" id="ARBA00022490"/>
    </source>
</evidence>
<keyword evidence="5 9" id="KW-0865">Zymogen</keyword>
<protein>
    <recommendedName>
        <fullName evidence="9">Aspartate 1-decarboxylase</fullName>
        <ecNumber evidence="9">4.1.1.11</ecNumber>
    </recommendedName>
    <alternativeName>
        <fullName evidence="9">Aspartate alpha-decarboxylase</fullName>
    </alternativeName>
    <component>
        <recommendedName>
            <fullName evidence="9">Aspartate 1-decarboxylase beta chain</fullName>
        </recommendedName>
    </component>
    <component>
        <recommendedName>
            <fullName evidence="9">Aspartate 1-decarboxylase alpha chain</fullName>
        </recommendedName>
    </component>
</protein>
<dbReference type="PANTHER" id="PTHR21012">
    <property type="entry name" value="ASPARTATE 1-DECARBOXYLASE"/>
    <property type="match status" value="1"/>
</dbReference>
<comment type="PTM">
    <text evidence="9 12">Is synthesized initially as an inactive proenzyme, which is activated by self-cleavage at a specific serine bond to produce a beta-subunit with a hydroxyl group at its C-terminus and an alpha-subunit with a pyruvoyl group at its N-terminus.</text>
</comment>
<feature type="active site" description="Schiff-base intermediate with substrate; via pyruvic acid" evidence="9 10">
    <location>
        <position position="25"/>
    </location>
</feature>
<dbReference type="OrthoDB" id="9803983at2"/>
<keyword evidence="8 9" id="KW-0670">Pyruvate</keyword>
<evidence type="ECO:0000256" key="3">
    <source>
        <dbReference type="ARBA" id="ARBA00022793"/>
    </source>
</evidence>
<evidence type="ECO:0000256" key="8">
    <source>
        <dbReference type="ARBA" id="ARBA00023317"/>
    </source>
</evidence>
<dbReference type="Proteomes" id="UP000215223">
    <property type="component" value="Unassembled WGS sequence"/>
</dbReference>
<gene>
    <name evidence="9" type="primary">panD</name>
    <name evidence="14" type="ORF">CFP71_02890</name>
</gene>
<dbReference type="Pfam" id="PF02261">
    <property type="entry name" value="Asp_decarbox"/>
    <property type="match status" value="1"/>
</dbReference>
<dbReference type="Gene3D" id="2.40.40.20">
    <property type="match status" value="1"/>
</dbReference>
<keyword evidence="1 9" id="KW-0963">Cytoplasm</keyword>
<comment type="catalytic activity">
    <reaction evidence="9">
        <text>L-aspartate + H(+) = beta-alanine + CO2</text>
        <dbReference type="Rhea" id="RHEA:19497"/>
        <dbReference type="ChEBI" id="CHEBI:15378"/>
        <dbReference type="ChEBI" id="CHEBI:16526"/>
        <dbReference type="ChEBI" id="CHEBI:29991"/>
        <dbReference type="ChEBI" id="CHEBI:57966"/>
        <dbReference type="EC" id="4.1.1.11"/>
    </reaction>
</comment>
<dbReference type="RefSeq" id="WP_093932263.1">
    <property type="nucleotide sequence ID" value="NZ_NMQT01000011.1"/>
</dbReference>
<dbReference type="CDD" id="cd06919">
    <property type="entry name" value="Asp_decarbox"/>
    <property type="match status" value="1"/>
</dbReference>
<comment type="similarity">
    <text evidence="9">Belongs to the PanD family.</text>
</comment>
<proteinExistence type="inferred from homology"/>
<dbReference type="EC" id="4.1.1.11" evidence="9"/>
<dbReference type="PIRSF" id="PIRSF006246">
    <property type="entry name" value="Asp_decarbox"/>
    <property type="match status" value="1"/>
</dbReference>
<keyword evidence="2 9" id="KW-0566">Pantothenate biosynthesis</keyword>
<comment type="caution">
    <text evidence="14">The sequence shown here is derived from an EMBL/GenBank/DDBJ whole genome shotgun (WGS) entry which is preliminary data.</text>
</comment>
<keyword evidence="15" id="KW-1185">Reference proteome</keyword>
<comment type="function">
    <text evidence="9">Catalyzes the pyruvoyl-dependent decarboxylation of aspartate to produce beta-alanine.</text>
</comment>
<feature type="chain" id="PRO_5011837735" description="Aspartate 1-decarboxylase beta chain" evidence="9 13">
    <location>
        <begin position="1"/>
        <end position="24"/>
    </location>
</feature>
<feature type="binding site" evidence="9 11">
    <location>
        <position position="57"/>
    </location>
    <ligand>
        <name>substrate</name>
    </ligand>
</feature>
<evidence type="ECO:0000313" key="15">
    <source>
        <dbReference type="Proteomes" id="UP000215223"/>
    </source>
</evidence>
<evidence type="ECO:0000256" key="7">
    <source>
        <dbReference type="ARBA" id="ARBA00023270"/>
    </source>
</evidence>
<feature type="modified residue" description="Pyruvic acid (Ser)" evidence="9 12">
    <location>
        <position position="25"/>
    </location>
</feature>
<evidence type="ECO:0000256" key="11">
    <source>
        <dbReference type="PIRSR" id="PIRSR006246-2"/>
    </source>
</evidence>
<evidence type="ECO:0000256" key="6">
    <source>
        <dbReference type="ARBA" id="ARBA00023239"/>
    </source>
</evidence>
<organism evidence="14 15">
    <name type="scientific">Amycolatopsis thailandensis</name>
    <dbReference type="NCBI Taxonomy" id="589330"/>
    <lineage>
        <taxon>Bacteria</taxon>
        <taxon>Bacillati</taxon>
        <taxon>Actinomycetota</taxon>
        <taxon>Actinomycetes</taxon>
        <taxon>Pseudonocardiales</taxon>
        <taxon>Pseudonocardiaceae</taxon>
        <taxon>Amycolatopsis</taxon>
    </lineage>
</organism>
<dbReference type="InterPro" id="IPR009010">
    <property type="entry name" value="Asp_de-COase-like_dom_sf"/>
</dbReference>
<evidence type="ECO:0000256" key="4">
    <source>
        <dbReference type="ARBA" id="ARBA00022813"/>
    </source>
</evidence>
<dbReference type="GO" id="GO:0006523">
    <property type="term" value="P:alanine biosynthetic process"/>
    <property type="evidence" value="ECO:0007669"/>
    <property type="project" value="InterPro"/>
</dbReference>
<evidence type="ECO:0000256" key="12">
    <source>
        <dbReference type="PIRSR" id="PIRSR006246-3"/>
    </source>
</evidence>
<evidence type="ECO:0000256" key="9">
    <source>
        <dbReference type="HAMAP-Rule" id="MF_00446"/>
    </source>
</evidence>
<comment type="pathway">
    <text evidence="9">Cofactor biosynthesis; (R)-pantothenate biosynthesis; beta-alanine from L-aspartate: step 1/1.</text>
</comment>
<keyword evidence="3 9" id="KW-0210">Decarboxylase</keyword>
<dbReference type="HAMAP" id="MF_00446">
    <property type="entry name" value="PanD"/>
    <property type="match status" value="1"/>
</dbReference>
<evidence type="ECO:0000313" key="14">
    <source>
        <dbReference type="EMBL" id="OXM58502.1"/>
    </source>
</evidence>
<name>A0A229SI06_9PSEU</name>
<dbReference type="PANTHER" id="PTHR21012:SF0">
    <property type="entry name" value="ASPARTATE 1-DECARBOXYLASE"/>
    <property type="match status" value="1"/>
</dbReference>
<comment type="cofactor">
    <cofactor evidence="9 10">
        <name>pyruvate</name>
        <dbReference type="ChEBI" id="CHEBI:15361"/>
    </cofactor>
    <text evidence="9 10">Binds 1 pyruvoyl group covalently per subunit.</text>
</comment>
<dbReference type="InterPro" id="IPR003190">
    <property type="entry name" value="Asp_decarbox"/>
</dbReference>
<keyword evidence="4 9" id="KW-0068">Autocatalytic cleavage</keyword>
<feature type="binding site" evidence="9 11">
    <location>
        <begin position="73"/>
        <end position="75"/>
    </location>
    <ligand>
        <name>substrate</name>
    </ligand>
</feature>
<keyword evidence="7 9" id="KW-0704">Schiff base</keyword>
<dbReference type="NCBIfam" id="TIGR00223">
    <property type="entry name" value="panD"/>
    <property type="match status" value="1"/>
</dbReference>
<dbReference type="GO" id="GO:0005829">
    <property type="term" value="C:cytosol"/>
    <property type="evidence" value="ECO:0007669"/>
    <property type="project" value="TreeGrafter"/>
</dbReference>
<feature type="chain" id="PRO_5011837736" description="Aspartate 1-decarboxylase alpha chain" evidence="9 13">
    <location>
        <begin position="25"/>
        <end position="138"/>
    </location>
</feature>
<evidence type="ECO:0000256" key="2">
    <source>
        <dbReference type="ARBA" id="ARBA00022655"/>
    </source>
</evidence>
<comment type="subcellular location">
    <subcellularLocation>
        <location evidence="9">Cytoplasm</location>
    </subcellularLocation>
</comment>
<sequence>MKRTFLRSKIHRATVTASDLNYVGSVTVDIGLLEAADMRPNEQVSIVDITNGARFETYLAEGPRGSGEVVINGAAARLVHYGDIVIIMTYGSYDETELDDYAPTVVHVDDANRPISAHEAEDLVDKRAAHPSVPRRDA</sequence>
<accession>A0A229SI06</accession>
<evidence type="ECO:0000256" key="10">
    <source>
        <dbReference type="PIRSR" id="PIRSR006246-1"/>
    </source>
</evidence>
<dbReference type="UniPathway" id="UPA00028">
    <property type="reaction ID" value="UER00002"/>
</dbReference>
<feature type="active site" description="Proton donor" evidence="9 10">
    <location>
        <position position="58"/>
    </location>
</feature>
<dbReference type="AlphaFoldDB" id="A0A229SI06"/>
<dbReference type="GO" id="GO:0004068">
    <property type="term" value="F:aspartate 1-decarboxylase activity"/>
    <property type="evidence" value="ECO:0007669"/>
    <property type="project" value="UniProtKB-UniRule"/>
</dbReference>
<evidence type="ECO:0000256" key="5">
    <source>
        <dbReference type="ARBA" id="ARBA00023145"/>
    </source>
</evidence>
<reference evidence="14 15" key="1">
    <citation type="submission" date="2017-07" db="EMBL/GenBank/DDBJ databases">
        <title>Amycolatopsis thailandensis Genome sequencing and assembly.</title>
        <authorList>
            <person name="Kaur N."/>
            <person name="Mayilraj S."/>
        </authorList>
    </citation>
    <scope>NUCLEOTIDE SEQUENCE [LARGE SCALE GENOMIC DNA]</scope>
    <source>
        <strain evidence="14 15">JCM 16380</strain>
    </source>
</reference>
<comment type="subunit">
    <text evidence="9">Heterooctamer of four alpha and four beta subunits.</text>
</comment>
<keyword evidence="6 9" id="KW-0456">Lyase</keyword>
<dbReference type="EMBL" id="NMQT01000011">
    <property type="protein sequence ID" value="OXM58502.1"/>
    <property type="molecule type" value="Genomic_DNA"/>
</dbReference>
<dbReference type="GO" id="GO:0015940">
    <property type="term" value="P:pantothenate biosynthetic process"/>
    <property type="evidence" value="ECO:0007669"/>
    <property type="project" value="UniProtKB-UniRule"/>
</dbReference>
<evidence type="ECO:0000256" key="13">
    <source>
        <dbReference type="PIRSR" id="PIRSR006246-5"/>
    </source>
</evidence>
<dbReference type="SUPFAM" id="SSF50692">
    <property type="entry name" value="ADC-like"/>
    <property type="match status" value="1"/>
</dbReference>